<reference evidence="2" key="1">
    <citation type="submission" date="2011-07" db="EMBL/GenBank/DDBJ databases">
        <authorList>
            <consortium name="Caenorhabditis brenneri Sequencing and Analysis Consortium"/>
            <person name="Wilson R.K."/>
        </authorList>
    </citation>
    <scope>NUCLEOTIDE SEQUENCE [LARGE SCALE GENOMIC DNA]</scope>
    <source>
        <strain evidence="2">PB2801</strain>
    </source>
</reference>
<accession>G0MHI6</accession>
<dbReference type="EMBL" id="GL379794">
    <property type="protein sequence ID" value="EGT58099.1"/>
    <property type="molecule type" value="Genomic_DNA"/>
</dbReference>
<dbReference type="InParanoid" id="G0MHI6"/>
<dbReference type="AlphaFoldDB" id="G0MHI6"/>
<dbReference type="eggNOG" id="ENOG502TIZB">
    <property type="taxonomic scope" value="Eukaryota"/>
</dbReference>
<evidence type="ECO:0000313" key="1">
    <source>
        <dbReference type="EMBL" id="EGT58099.1"/>
    </source>
</evidence>
<proteinExistence type="predicted"/>
<gene>
    <name evidence="1" type="ORF">CAEBREN_16052</name>
</gene>
<protein>
    <submittedName>
        <fullName evidence="1">Uncharacterized protein</fullName>
    </submittedName>
</protein>
<organism evidence="2">
    <name type="scientific">Caenorhabditis brenneri</name>
    <name type="common">Nematode worm</name>
    <dbReference type="NCBI Taxonomy" id="135651"/>
    <lineage>
        <taxon>Eukaryota</taxon>
        <taxon>Metazoa</taxon>
        <taxon>Ecdysozoa</taxon>
        <taxon>Nematoda</taxon>
        <taxon>Chromadorea</taxon>
        <taxon>Rhabditida</taxon>
        <taxon>Rhabditina</taxon>
        <taxon>Rhabditomorpha</taxon>
        <taxon>Rhabditoidea</taxon>
        <taxon>Rhabditidae</taxon>
        <taxon>Peloderinae</taxon>
        <taxon>Caenorhabditis</taxon>
    </lineage>
</organism>
<dbReference type="OrthoDB" id="10475624at2759"/>
<evidence type="ECO:0000313" key="2">
    <source>
        <dbReference type="Proteomes" id="UP000008068"/>
    </source>
</evidence>
<name>G0MHI6_CAEBE</name>
<sequence>MATYSPSSSPIMYDPELDERVLDIIDDIFSTEKQDSSLEKLKKVVNTLESVIAPQRLENLRKTASDPLNVVKVCLQLSKKAMKTVEGQDRLATRLQELIRMDGQYVTKRETIDSVIQLLEIHHLFDKGESEPQKKRVHFE</sequence>
<dbReference type="Proteomes" id="UP000008068">
    <property type="component" value="Unassembled WGS sequence"/>
</dbReference>
<keyword evidence="2" id="KW-1185">Reference proteome</keyword>
<dbReference type="HOGENOM" id="CLU_1836877_0_0_1"/>